<dbReference type="EMBL" id="JAUSVV010000022">
    <property type="protein sequence ID" value="MDQ0445151.1"/>
    <property type="molecule type" value="Genomic_DNA"/>
</dbReference>
<organism evidence="1 2">
    <name type="scientific">Methylobacterium persicinum</name>
    <dbReference type="NCBI Taxonomy" id="374426"/>
    <lineage>
        <taxon>Bacteria</taxon>
        <taxon>Pseudomonadati</taxon>
        <taxon>Pseudomonadota</taxon>
        <taxon>Alphaproteobacteria</taxon>
        <taxon>Hyphomicrobiales</taxon>
        <taxon>Methylobacteriaceae</taxon>
        <taxon>Methylobacterium</taxon>
    </lineage>
</organism>
<evidence type="ECO:0000313" key="1">
    <source>
        <dbReference type="EMBL" id="MDQ0445151.1"/>
    </source>
</evidence>
<keyword evidence="2" id="KW-1185">Reference proteome</keyword>
<sequence length="61" mass="6594">MVYLEMAAAVERAAPDRLGEVAVAINTAFLAGGLSEDEYEQLDCVSACNFDPLRWGIGVQF</sequence>
<proteinExistence type="predicted"/>
<protein>
    <submittedName>
        <fullName evidence="1">Uncharacterized protein</fullName>
    </submittedName>
</protein>
<name>A0ABU0HUH8_9HYPH</name>
<evidence type="ECO:0000313" key="2">
    <source>
        <dbReference type="Proteomes" id="UP001236369"/>
    </source>
</evidence>
<comment type="caution">
    <text evidence="1">The sequence shown here is derived from an EMBL/GenBank/DDBJ whole genome shotgun (WGS) entry which is preliminary data.</text>
</comment>
<accession>A0ABU0HUH8</accession>
<dbReference type="Proteomes" id="UP001236369">
    <property type="component" value="Unassembled WGS sequence"/>
</dbReference>
<gene>
    <name evidence="1" type="ORF">QO016_004678</name>
</gene>
<reference evidence="1 2" key="1">
    <citation type="submission" date="2023-07" db="EMBL/GenBank/DDBJ databases">
        <title>Genomic Encyclopedia of Type Strains, Phase IV (KMG-IV): sequencing the most valuable type-strain genomes for metagenomic binning, comparative biology and taxonomic classification.</title>
        <authorList>
            <person name="Goeker M."/>
        </authorList>
    </citation>
    <scope>NUCLEOTIDE SEQUENCE [LARGE SCALE GENOMIC DNA]</scope>
    <source>
        <strain evidence="1 2">DSM 19562</strain>
    </source>
</reference>